<dbReference type="InterPro" id="IPR004843">
    <property type="entry name" value="Calcineurin-like_PHP"/>
</dbReference>
<dbReference type="OrthoDB" id="333971at2"/>
<accession>A0A1K1PMI4</accession>
<feature type="domain" description="Calcineurin-like phosphoesterase" evidence="3">
    <location>
        <begin position="46"/>
        <end position="244"/>
    </location>
</feature>
<proteinExistence type="predicted"/>
<dbReference type="Gene3D" id="3.60.21.10">
    <property type="match status" value="1"/>
</dbReference>
<dbReference type="SUPFAM" id="SSF56300">
    <property type="entry name" value="Metallo-dependent phosphatases"/>
    <property type="match status" value="1"/>
</dbReference>
<evidence type="ECO:0000313" key="4">
    <source>
        <dbReference type="EMBL" id="SFW48954.1"/>
    </source>
</evidence>
<dbReference type="InterPro" id="IPR029052">
    <property type="entry name" value="Metallo-depent_PP-like"/>
</dbReference>
<dbReference type="InterPro" id="IPR051558">
    <property type="entry name" value="Metallophosphoesterase_PAP"/>
</dbReference>
<evidence type="ECO:0000313" key="5">
    <source>
        <dbReference type="Proteomes" id="UP000183257"/>
    </source>
</evidence>
<dbReference type="PANTHER" id="PTHR10161:SF14">
    <property type="entry name" value="TARTRATE-RESISTANT ACID PHOSPHATASE TYPE 5"/>
    <property type="match status" value="1"/>
</dbReference>
<evidence type="ECO:0000259" key="3">
    <source>
        <dbReference type="Pfam" id="PF00149"/>
    </source>
</evidence>
<keyword evidence="2" id="KW-0378">Hydrolase</keyword>
<organism evidence="4 5">
    <name type="scientific">Cellulophaga fucicola</name>
    <dbReference type="NCBI Taxonomy" id="76595"/>
    <lineage>
        <taxon>Bacteria</taxon>
        <taxon>Pseudomonadati</taxon>
        <taxon>Bacteroidota</taxon>
        <taxon>Flavobacteriia</taxon>
        <taxon>Flavobacteriales</taxon>
        <taxon>Flavobacteriaceae</taxon>
        <taxon>Cellulophaga</taxon>
    </lineage>
</organism>
<dbReference type="AlphaFoldDB" id="A0A1K1PMI4"/>
<name>A0A1K1PMI4_9FLAO</name>
<keyword evidence="1" id="KW-0732">Signal</keyword>
<dbReference type="RefSeq" id="WP_072303641.1">
    <property type="nucleotide sequence ID" value="NZ_FPIY01000002.1"/>
</dbReference>
<dbReference type="PANTHER" id="PTHR10161">
    <property type="entry name" value="TARTRATE-RESISTANT ACID PHOSPHATASE TYPE 5"/>
    <property type="match status" value="1"/>
</dbReference>
<dbReference type="EMBL" id="FPIY01000002">
    <property type="protein sequence ID" value="SFW48954.1"/>
    <property type="molecule type" value="Genomic_DNA"/>
</dbReference>
<evidence type="ECO:0000256" key="1">
    <source>
        <dbReference type="ARBA" id="ARBA00022729"/>
    </source>
</evidence>
<dbReference type="PROSITE" id="PS51257">
    <property type="entry name" value="PROKAR_LIPOPROTEIN"/>
    <property type="match status" value="1"/>
</dbReference>
<reference evidence="5" key="1">
    <citation type="submission" date="2016-11" db="EMBL/GenBank/DDBJ databases">
        <authorList>
            <person name="Varghese N."/>
            <person name="Submissions S."/>
        </authorList>
    </citation>
    <scope>NUCLEOTIDE SEQUENCE [LARGE SCALE GENOMIC DNA]</scope>
    <source>
        <strain evidence="5">DSM 24786</strain>
    </source>
</reference>
<dbReference type="Pfam" id="PF00149">
    <property type="entry name" value="Metallophos"/>
    <property type="match status" value="1"/>
</dbReference>
<evidence type="ECO:0000256" key="2">
    <source>
        <dbReference type="ARBA" id="ARBA00022801"/>
    </source>
</evidence>
<keyword evidence="5" id="KW-1185">Reference proteome</keyword>
<sequence>MNTSVRKYCLSLSILILTGCATVKTKYANKEQSIDVTTNKEIEHTFYLIGDAGKSPINGMNPVLKSFKKRIEKADKNSSVLFLGDNIYPAGMPDPKDSTEAYLKAKSHLDAQLNTLKNYKGSPLFIPGNHDWYTEGLVGLEREQKYIQKVLDSKDVFLPEDGCPLETIEISDNLIVIAIDTEWYLTNWNKRPDINDKCDIKSREKFLIELESLISKNRQKTTVIAMHHPMFSYGSHGGQYSFKKHFYPKSGVGPLPVLGTFLNLLRKTAGPSSEDLQGKRYRELRNRVVTLAQYSNKVVFVSGHEHSLQYIVEENTPQIVSGAGAKSGETRLINGSKFSTGEKGYATLEVYTDGSSRVRYFGLDNNNDEKFLFTSEVLPADKKLFTKELPTSFPATTTASIYRQEEIQKTGFHNFLWGDRYRKYYGTQVTVPNVSLDTIFGGLTPVRAGGGHQSKSLRLADKDGKEYVMRSMRKSAELYLQSMAFKDQYIVGEFEDTAIEKLLMDFYTGSHPYAPFVVSKLSDAIDIYHTNPTLYYIPKQKALGDFNVNFGDELYMIEEHAGDNHGDLKSFGYANELKSTDSMLEDLRDDEKYAVDDKLYLRARLFDMILGDWDRHTDQWRWAETKKKKKIIYKPVPRDRDQVFSNMGDGPLMSLATRIVPSLRLMEGFTEEIRSVRGFNSSPKTYVLDIALLSENDLNDWLEQAEYIKENLTSDVIDKAFKDFPVEIQDETLPKLKKILLARTANIAETAKEYHRILNKFAVVTGTDKDDWFQINHLNKKEVEIKVYRNIKGKKDKLFFKKTFSSDVTKEIWIYGLDDDDYFEDSGVKSSNIRIRIIGGQNNDIFNLTNGKKTIIYDYKSKNNTFKETNKARIKLTDDYNTNVYNPLAIRNSVNQIIPTVGFNPDDGLKIGFTNTYTYNGFRLNPFTEKHTFNASFYFATQGFDFGYTGEFANIFGNWNFEVETRFTSPNFSVNFFGLGNKTINDDDNLGMDYNRVKLEQIKVVPSIVYNGQLGGKFKAGIGLETIEVEETQDRFINTFYVANNEDVRNTFLGAEATYTYRNKDNEAFPTMGMSTEIKTGYKTSIDNKDQSYAYIIPSLAFDYKLIPSGRLVLATKWKAHFNIGDNYEFYQGATVGGTDGLRGYRNQRFTGKKSYYQNTDIRFSLRKMKTNIIPLSLGVYSGFDYGRIWLPTEDSDEWKTSYGGGIFLNGADVISARVALFYADEGPRFTFGLGFGF</sequence>
<dbReference type="Proteomes" id="UP000183257">
    <property type="component" value="Unassembled WGS sequence"/>
</dbReference>
<protein>
    <submittedName>
        <fullName evidence="4">Calcineurin-like phosphoesterase</fullName>
    </submittedName>
</protein>
<dbReference type="GO" id="GO:0016787">
    <property type="term" value="F:hydrolase activity"/>
    <property type="evidence" value="ECO:0007669"/>
    <property type="project" value="UniProtKB-KW"/>
</dbReference>
<gene>
    <name evidence="4" type="ORF">SAMN05660313_02019</name>
</gene>
<dbReference type="STRING" id="76595.SAMN05660313_02019"/>